<evidence type="ECO:0000313" key="2">
    <source>
        <dbReference type="Proteomes" id="UP000230423"/>
    </source>
</evidence>
<name>A0A2G9TNU6_TELCI</name>
<gene>
    <name evidence="1" type="ORF">TELCIR_18877</name>
</gene>
<sequence length="105" mass="11615">TRNGGEIVIYRCTACRKKGTSITIAVQNGCEFIGDPAELSHVCSPLENAKDQVTRMVYQSCRAIATDPLLAQAKPNQLWKTIAEFIDKNAPDGRLQSHCYIQPHV</sequence>
<dbReference type="AlphaFoldDB" id="A0A2G9TNU6"/>
<dbReference type="Proteomes" id="UP000230423">
    <property type="component" value="Unassembled WGS sequence"/>
</dbReference>
<protein>
    <submittedName>
        <fullName evidence="1">Uncharacterized protein</fullName>
    </submittedName>
</protein>
<evidence type="ECO:0000313" key="1">
    <source>
        <dbReference type="EMBL" id="PIO59656.1"/>
    </source>
</evidence>
<proteinExistence type="predicted"/>
<dbReference type="EMBL" id="KZ357261">
    <property type="protein sequence ID" value="PIO59656.1"/>
    <property type="molecule type" value="Genomic_DNA"/>
</dbReference>
<feature type="non-terminal residue" evidence="1">
    <location>
        <position position="1"/>
    </location>
</feature>
<organism evidence="1 2">
    <name type="scientific">Teladorsagia circumcincta</name>
    <name type="common">Brown stomach worm</name>
    <name type="synonym">Ostertagia circumcincta</name>
    <dbReference type="NCBI Taxonomy" id="45464"/>
    <lineage>
        <taxon>Eukaryota</taxon>
        <taxon>Metazoa</taxon>
        <taxon>Ecdysozoa</taxon>
        <taxon>Nematoda</taxon>
        <taxon>Chromadorea</taxon>
        <taxon>Rhabditida</taxon>
        <taxon>Rhabditina</taxon>
        <taxon>Rhabditomorpha</taxon>
        <taxon>Strongyloidea</taxon>
        <taxon>Trichostrongylidae</taxon>
        <taxon>Teladorsagia</taxon>
    </lineage>
</organism>
<reference evidence="1 2" key="1">
    <citation type="submission" date="2015-09" db="EMBL/GenBank/DDBJ databases">
        <title>Draft genome of the parasitic nematode Teladorsagia circumcincta isolate WARC Sus (inbred).</title>
        <authorList>
            <person name="Mitreva M."/>
        </authorList>
    </citation>
    <scope>NUCLEOTIDE SEQUENCE [LARGE SCALE GENOMIC DNA]</scope>
    <source>
        <strain evidence="1 2">S</strain>
    </source>
</reference>
<keyword evidence="2" id="KW-1185">Reference proteome</keyword>
<accession>A0A2G9TNU6</accession>